<evidence type="ECO:0000313" key="1">
    <source>
        <dbReference type="EMBL" id="SVC45742.1"/>
    </source>
</evidence>
<sequence>DWTLMYLPMFYWEDRNYEAIPGIIDHDIGALVSPINIMLKEIKPTTIKLGEPLCQVIPIKRETVVAKTGNLSETAVARHNAIIGLKNIIFAGWTRWQHEKKNYIVDAHDTELPGE</sequence>
<organism evidence="1">
    <name type="scientific">marine metagenome</name>
    <dbReference type="NCBI Taxonomy" id="408172"/>
    <lineage>
        <taxon>unclassified sequences</taxon>
        <taxon>metagenomes</taxon>
        <taxon>ecological metagenomes</taxon>
    </lineage>
</organism>
<feature type="non-terminal residue" evidence="1">
    <location>
        <position position="1"/>
    </location>
</feature>
<dbReference type="AlphaFoldDB" id="A0A382ME85"/>
<gene>
    <name evidence="1" type="ORF">METZ01_LOCUS298596</name>
</gene>
<accession>A0A382ME85</accession>
<name>A0A382ME85_9ZZZZ</name>
<protein>
    <submittedName>
        <fullName evidence="1">Uncharacterized protein</fullName>
    </submittedName>
</protein>
<proteinExistence type="predicted"/>
<reference evidence="1" key="1">
    <citation type="submission" date="2018-05" db="EMBL/GenBank/DDBJ databases">
        <authorList>
            <person name="Lanie J.A."/>
            <person name="Ng W.-L."/>
            <person name="Kazmierczak K.M."/>
            <person name="Andrzejewski T.M."/>
            <person name="Davidsen T.M."/>
            <person name="Wayne K.J."/>
            <person name="Tettelin H."/>
            <person name="Glass J.I."/>
            <person name="Rusch D."/>
            <person name="Podicherti R."/>
            <person name="Tsui H.-C.T."/>
            <person name="Winkler M.E."/>
        </authorList>
    </citation>
    <scope>NUCLEOTIDE SEQUENCE</scope>
</reference>
<dbReference type="EMBL" id="UINC01092289">
    <property type="protein sequence ID" value="SVC45742.1"/>
    <property type="molecule type" value="Genomic_DNA"/>
</dbReference>